<comment type="subcellular location">
    <subcellularLocation>
        <location evidence="1 7">Cell inner membrane</location>
        <topology evidence="1 7">Multi-pass membrane protein</topology>
    </subcellularLocation>
</comment>
<accession>A0ABS9PB11</accession>
<dbReference type="EMBL" id="JABFUC010000012">
    <property type="protein sequence ID" value="MCG6658938.1"/>
    <property type="molecule type" value="Genomic_DNA"/>
</dbReference>
<keyword evidence="5 7" id="KW-1133">Transmembrane helix</keyword>
<feature type="transmembrane region" description="Helical" evidence="7">
    <location>
        <begin position="108"/>
        <end position="129"/>
    </location>
</feature>
<comment type="similarity">
    <text evidence="7">Belongs to the TRAP transporter large permease family.</text>
</comment>
<evidence type="ECO:0000259" key="8">
    <source>
        <dbReference type="Pfam" id="PF06808"/>
    </source>
</evidence>
<feature type="transmembrane region" description="Helical" evidence="7">
    <location>
        <begin position="61"/>
        <end position="82"/>
    </location>
</feature>
<dbReference type="PANTHER" id="PTHR33362">
    <property type="entry name" value="SIALIC ACID TRAP TRANSPORTER PERMEASE PROTEIN SIAT-RELATED"/>
    <property type="match status" value="1"/>
</dbReference>
<evidence type="ECO:0000256" key="6">
    <source>
        <dbReference type="ARBA" id="ARBA00023136"/>
    </source>
</evidence>
<dbReference type="Pfam" id="PF06808">
    <property type="entry name" value="DctM"/>
    <property type="match status" value="1"/>
</dbReference>
<comment type="subunit">
    <text evidence="7">The complex comprises the extracytoplasmic solute receptor protein and the two transmembrane proteins.</text>
</comment>
<evidence type="ECO:0000256" key="2">
    <source>
        <dbReference type="ARBA" id="ARBA00022475"/>
    </source>
</evidence>
<organism evidence="9 10">
    <name type="scientific">Billgrantia campisalis</name>
    <dbReference type="NCBI Taxonomy" id="74661"/>
    <lineage>
        <taxon>Bacteria</taxon>
        <taxon>Pseudomonadati</taxon>
        <taxon>Pseudomonadota</taxon>
        <taxon>Gammaproteobacteria</taxon>
        <taxon>Oceanospirillales</taxon>
        <taxon>Halomonadaceae</taxon>
        <taxon>Billgrantia</taxon>
    </lineage>
</organism>
<feature type="transmembrane region" description="Helical" evidence="7">
    <location>
        <begin position="141"/>
        <end position="167"/>
    </location>
</feature>
<dbReference type="PANTHER" id="PTHR33362:SF5">
    <property type="entry name" value="C4-DICARBOXYLATE TRAP TRANSPORTER LARGE PERMEASE PROTEIN DCTM"/>
    <property type="match status" value="1"/>
</dbReference>
<protein>
    <recommendedName>
        <fullName evidence="7">TRAP transporter large permease protein</fullName>
    </recommendedName>
</protein>
<evidence type="ECO:0000256" key="3">
    <source>
        <dbReference type="ARBA" id="ARBA00022519"/>
    </source>
</evidence>
<feature type="transmembrane region" description="Helical" evidence="7">
    <location>
        <begin position="367"/>
        <end position="387"/>
    </location>
</feature>
<dbReference type="InterPro" id="IPR010656">
    <property type="entry name" value="DctM"/>
</dbReference>
<keyword evidence="10" id="KW-1185">Reference proteome</keyword>
<feature type="transmembrane region" description="Helical" evidence="7">
    <location>
        <begin position="229"/>
        <end position="245"/>
    </location>
</feature>
<dbReference type="InterPro" id="IPR004681">
    <property type="entry name" value="TRAP_DctM"/>
</dbReference>
<comment type="caution">
    <text evidence="9">The sequence shown here is derived from an EMBL/GenBank/DDBJ whole genome shotgun (WGS) entry which is preliminary data.</text>
</comment>
<name>A0ABS9PB11_9GAMM</name>
<comment type="caution">
    <text evidence="7">Lacks conserved residue(s) required for the propagation of feature annotation.</text>
</comment>
<dbReference type="Proteomes" id="UP000814385">
    <property type="component" value="Unassembled WGS sequence"/>
</dbReference>
<keyword evidence="3 7" id="KW-0997">Cell inner membrane</keyword>
<gene>
    <name evidence="9" type="ORF">HOP52_14350</name>
</gene>
<evidence type="ECO:0000256" key="1">
    <source>
        <dbReference type="ARBA" id="ARBA00004429"/>
    </source>
</evidence>
<feature type="transmembrane region" description="Helical" evidence="7">
    <location>
        <begin position="173"/>
        <end position="197"/>
    </location>
</feature>
<comment type="function">
    <text evidence="7">Part of the tripartite ATP-independent periplasmic (TRAP) transport system.</text>
</comment>
<evidence type="ECO:0000256" key="7">
    <source>
        <dbReference type="RuleBase" id="RU369079"/>
    </source>
</evidence>
<feature type="transmembrane region" description="Helical" evidence="7">
    <location>
        <begin position="407"/>
        <end position="431"/>
    </location>
</feature>
<keyword evidence="7" id="KW-0813">Transport</keyword>
<keyword evidence="6 7" id="KW-0472">Membrane</keyword>
<dbReference type="RefSeq" id="WP_238978087.1">
    <property type="nucleotide sequence ID" value="NZ_JABFUC010000012.1"/>
</dbReference>
<feature type="transmembrane region" description="Helical" evidence="7">
    <location>
        <begin position="12"/>
        <end position="40"/>
    </location>
</feature>
<evidence type="ECO:0000256" key="4">
    <source>
        <dbReference type="ARBA" id="ARBA00022692"/>
    </source>
</evidence>
<reference evidence="9 10" key="1">
    <citation type="submission" date="2020-05" db="EMBL/GenBank/DDBJ databases">
        <title>Comparative genomic analysis of denitrifying bacteria from Halomonas genus.</title>
        <authorList>
            <person name="Wang L."/>
            <person name="Shao Z."/>
        </authorList>
    </citation>
    <scope>NUCLEOTIDE SEQUENCE [LARGE SCALE GENOMIC DNA]</scope>
    <source>
        <strain evidence="9 10">A4</strain>
    </source>
</reference>
<keyword evidence="2" id="KW-1003">Cell membrane</keyword>
<evidence type="ECO:0000313" key="9">
    <source>
        <dbReference type="EMBL" id="MCG6658938.1"/>
    </source>
</evidence>
<feature type="domain" description="TRAP C4-dicarboxylate transport system permease DctM subunit" evidence="8">
    <location>
        <begin position="12"/>
        <end position="431"/>
    </location>
</feature>
<keyword evidence="4 7" id="KW-0812">Transmembrane</keyword>
<sequence>MSGEIVGLVAVALMLITIYVGMHIAVALILISFGSIWLMLDPTLAVRMVASAANDSIQDSLYGVVPLFVLMGLLVSVCGVGKDTFDVAGWLLRKIRGGLGMATVGSNAAFAAITGVSIASAAVFSKIAVPEMMRHGHTSRFSVGVVAASSVLGMLIPPSLLLIIYGVLSEQSIGQLFIAGILPGLLLAGFFCLLIVVMAKYFPGFVGQAGGADKALVEDESLGSLIRKGLPIVALIMLVLGGIYTGFFTPMEAGAVGAFGAFVMTFLRRQLTAKKLWRVLVETGHVSVSVLFLIVAASLYSRMLAMTGLPASLTDFMMGYGFGPLEFILIYIAIILVMGCVLDSVSILLIMVPIALPIAYSFGMDPIWFGIITVVAVEIGLITPPFGLSVYTVKASLDDQSISIKEVFLGVIPFVICMFLVLMVLVAFPWFSVALIR</sequence>
<proteinExistence type="inferred from homology"/>
<feature type="transmembrane region" description="Helical" evidence="7">
    <location>
        <begin position="279"/>
        <end position="300"/>
    </location>
</feature>
<dbReference type="PIRSF" id="PIRSF006066">
    <property type="entry name" value="HI0050"/>
    <property type="match status" value="1"/>
</dbReference>
<evidence type="ECO:0000256" key="5">
    <source>
        <dbReference type="ARBA" id="ARBA00022989"/>
    </source>
</evidence>
<dbReference type="NCBIfam" id="TIGR00786">
    <property type="entry name" value="dctM"/>
    <property type="match status" value="1"/>
</dbReference>
<evidence type="ECO:0000313" key="10">
    <source>
        <dbReference type="Proteomes" id="UP000814385"/>
    </source>
</evidence>